<dbReference type="AlphaFoldDB" id="A0A8K0KL14"/>
<gene>
    <name evidence="2" type="ORF">J437_LFUL016884</name>
</gene>
<name>A0A8K0KL14_LADFU</name>
<evidence type="ECO:0000313" key="3">
    <source>
        <dbReference type="Proteomes" id="UP000792457"/>
    </source>
</evidence>
<feature type="coiled-coil region" evidence="1">
    <location>
        <begin position="1"/>
        <end position="91"/>
    </location>
</feature>
<accession>A0A8K0KL14</accession>
<dbReference type="Proteomes" id="UP000792457">
    <property type="component" value="Unassembled WGS sequence"/>
</dbReference>
<protein>
    <submittedName>
        <fullName evidence="2">Uncharacterized protein</fullName>
    </submittedName>
</protein>
<dbReference type="EMBL" id="KZ309073">
    <property type="protein sequence ID" value="KAG8236770.1"/>
    <property type="molecule type" value="Genomic_DNA"/>
</dbReference>
<organism evidence="2 3">
    <name type="scientific">Ladona fulva</name>
    <name type="common">Scarce chaser dragonfly</name>
    <name type="synonym">Libellula fulva</name>
    <dbReference type="NCBI Taxonomy" id="123851"/>
    <lineage>
        <taxon>Eukaryota</taxon>
        <taxon>Metazoa</taxon>
        <taxon>Ecdysozoa</taxon>
        <taxon>Arthropoda</taxon>
        <taxon>Hexapoda</taxon>
        <taxon>Insecta</taxon>
        <taxon>Pterygota</taxon>
        <taxon>Palaeoptera</taxon>
        <taxon>Odonata</taxon>
        <taxon>Epiprocta</taxon>
        <taxon>Anisoptera</taxon>
        <taxon>Libelluloidea</taxon>
        <taxon>Libellulidae</taxon>
        <taxon>Ladona</taxon>
    </lineage>
</organism>
<keyword evidence="3" id="KW-1185">Reference proteome</keyword>
<reference evidence="2" key="2">
    <citation type="submission" date="2017-10" db="EMBL/GenBank/DDBJ databases">
        <title>Ladona fulva Genome sequencing and assembly.</title>
        <authorList>
            <person name="Murali S."/>
            <person name="Richards S."/>
            <person name="Bandaranaike D."/>
            <person name="Bellair M."/>
            <person name="Blankenburg K."/>
            <person name="Chao H."/>
            <person name="Dinh H."/>
            <person name="Doddapaneni H."/>
            <person name="Dugan-Rocha S."/>
            <person name="Elkadiri S."/>
            <person name="Gnanaolivu R."/>
            <person name="Hernandez B."/>
            <person name="Skinner E."/>
            <person name="Javaid M."/>
            <person name="Lee S."/>
            <person name="Li M."/>
            <person name="Ming W."/>
            <person name="Munidasa M."/>
            <person name="Muniz J."/>
            <person name="Nguyen L."/>
            <person name="Hughes D."/>
            <person name="Osuji N."/>
            <person name="Pu L.-L."/>
            <person name="Puazo M."/>
            <person name="Qu C."/>
            <person name="Quiroz J."/>
            <person name="Raj R."/>
            <person name="Weissenberger G."/>
            <person name="Xin Y."/>
            <person name="Zou X."/>
            <person name="Han Y."/>
            <person name="Worley K."/>
            <person name="Muzny D."/>
            <person name="Gibbs R."/>
        </authorList>
    </citation>
    <scope>NUCLEOTIDE SEQUENCE</scope>
    <source>
        <strain evidence="2">Sampled in the wild</strain>
    </source>
</reference>
<feature type="non-terminal residue" evidence="2">
    <location>
        <position position="1"/>
    </location>
</feature>
<proteinExistence type="predicted"/>
<dbReference type="SUPFAM" id="SSF57997">
    <property type="entry name" value="Tropomyosin"/>
    <property type="match status" value="1"/>
</dbReference>
<sequence length="146" mass="17535">MSAVQEERRNLESQVKTLEKNEREWNEKLFKMETKLKSVQSDLEAANRKIEAAEMNSNLLRQACVEMEEQLEDYQKLVSAHETKEKVFEEERKGLLGQLEKERAEAIRWKKSFESEESKYKELELKWKELSHDAQEREEENQEEIQ</sequence>
<evidence type="ECO:0000256" key="1">
    <source>
        <dbReference type="SAM" id="Coils"/>
    </source>
</evidence>
<keyword evidence="1" id="KW-0175">Coiled coil</keyword>
<reference evidence="2" key="1">
    <citation type="submission" date="2013-04" db="EMBL/GenBank/DDBJ databases">
        <authorList>
            <person name="Qu J."/>
            <person name="Murali S.C."/>
            <person name="Bandaranaike D."/>
            <person name="Bellair M."/>
            <person name="Blankenburg K."/>
            <person name="Chao H."/>
            <person name="Dinh H."/>
            <person name="Doddapaneni H."/>
            <person name="Downs B."/>
            <person name="Dugan-Rocha S."/>
            <person name="Elkadiri S."/>
            <person name="Gnanaolivu R.D."/>
            <person name="Hernandez B."/>
            <person name="Javaid M."/>
            <person name="Jayaseelan J.C."/>
            <person name="Lee S."/>
            <person name="Li M."/>
            <person name="Ming W."/>
            <person name="Munidasa M."/>
            <person name="Muniz J."/>
            <person name="Nguyen L."/>
            <person name="Ongeri F."/>
            <person name="Osuji N."/>
            <person name="Pu L.-L."/>
            <person name="Puazo M."/>
            <person name="Qu C."/>
            <person name="Quiroz J."/>
            <person name="Raj R."/>
            <person name="Weissenberger G."/>
            <person name="Xin Y."/>
            <person name="Zou X."/>
            <person name="Han Y."/>
            <person name="Richards S."/>
            <person name="Worley K."/>
            <person name="Muzny D."/>
            <person name="Gibbs R."/>
        </authorList>
    </citation>
    <scope>NUCLEOTIDE SEQUENCE</scope>
    <source>
        <strain evidence="2">Sampled in the wild</strain>
    </source>
</reference>
<evidence type="ECO:0000313" key="2">
    <source>
        <dbReference type="EMBL" id="KAG8236770.1"/>
    </source>
</evidence>
<comment type="caution">
    <text evidence="2">The sequence shown here is derived from an EMBL/GenBank/DDBJ whole genome shotgun (WGS) entry which is preliminary data.</text>
</comment>
<dbReference type="OrthoDB" id="5919042at2759"/>